<feature type="chain" id="PRO_5046809194" evidence="1">
    <location>
        <begin position="19"/>
        <end position="323"/>
    </location>
</feature>
<keyword evidence="3" id="KW-1185">Reference proteome</keyword>
<dbReference type="PROSITE" id="PS51257">
    <property type="entry name" value="PROKAR_LIPOPROTEIN"/>
    <property type="match status" value="1"/>
</dbReference>
<dbReference type="RefSeq" id="WP_344828094.1">
    <property type="nucleotide sequence ID" value="NZ_BAABEZ010000024.1"/>
</dbReference>
<protein>
    <submittedName>
        <fullName evidence="2">Uncharacterized protein</fullName>
    </submittedName>
</protein>
<feature type="signal peptide" evidence="1">
    <location>
        <begin position="1"/>
        <end position="18"/>
    </location>
</feature>
<evidence type="ECO:0000256" key="1">
    <source>
        <dbReference type="SAM" id="SignalP"/>
    </source>
</evidence>
<dbReference type="EMBL" id="BAABEZ010000024">
    <property type="protein sequence ID" value="GAA4458279.1"/>
    <property type="molecule type" value="Genomic_DNA"/>
</dbReference>
<gene>
    <name evidence="2" type="ORF">GCM10023092_26390</name>
</gene>
<organism evidence="2 3">
    <name type="scientific">Rurimicrobium arvi</name>
    <dbReference type="NCBI Taxonomy" id="2049916"/>
    <lineage>
        <taxon>Bacteria</taxon>
        <taxon>Pseudomonadati</taxon>
        <taxon>Bacteroidota</taxon>
        <taxon>Chitinophagia</taxon>
        <taxon>Chitinophagales</taxon>
        <taxon>Chitinophagaceae</taxon>
        <taxon>Rurimicrobium</taxon>
    </lineage>
</organism>
<evidence type="ECO:0000313" key="3">
    <source>
        <dbReference type="Proteomes" id="UP001501410"/>
    </source>
</evidence>
<dbReference type="Proteomes" id="UP001501410">
    <property type="component" value="Unassembled WGS sequence"/>
</dbReference>
<comment type="caution">
    <text evidence="2">The sequence shown here is derived from an EMBL/GenBank/DDBJ whole genome shotgun (WGS) entry which is preliminary data.</text>
</comment>
<accession>A0ABP8N152</accession>
<keyword evidence="1" id="KW-0732">Signal</keyword>
<proteinExistence type="predicted"/>
<reference evidence="3" key="1">
    <citation type="journal article" date="2019" name="Int. J. Syst. Evol. Microbiol.">
        <title>The Global Catalogue of Microorganisms (GCM) 10K type strain sequencing project: providing services to taxonomists for standard genome sequencing and annotation.</title>
        <authorList>
            <consortium name="The Broad Institute Genomics Platform"/>
            <consortium name="The Broad Institute Genome Sequencing Center for Infectious Disease"/>
            <person name="Wu L."/>
            <person name="Ma J."/>
        </authorList>
    </citation>
    <scope>NUCLEOTIDE SEQUENCE [LARGE SCALE GENOMIC DNA]</scope>
    <source>
        <strain evidence="3">JCM 31921</strain>
    </source>
</reference>
<name>A0ABP8N152_9BACT</name>
<evidence type="ECO:0000313" key="2">
    <source>
        <dbReference type="EMBL" id="GAA4458279.1"/>
    </source>
</evidence>
<sequence>MKTKSFLSMAALALVCLAASCKKDSVAVPQNNNNNNNNGGGGTTTYQSFSREFEQLAPRKMTKSIDAAAGASFYGYSGTRYVFPANAFQTASGAVVTGMVDLQVMECVKNSDMLFARMLTSSGGSPLFSAGSVMVKATKDGADVYLRPGMRFTVKMPTAKGPSAGDMSVFRGILTPADSLSSIDWAPDRDSLYGVIYNGDTISMTPDSFGFFNLDKFAAGDIVEVDIKVDGAAATLASKDVMGYYIVDGTTSVMPLRGVSFISNTYTGVRMLKSKSDIVIAVISGGDFYGGILTGVTASSGSTYTVTVSKMTPSAFKAMVDAL</sequence>